<dbReference type="InterPro" id="IPR035965">
    <property type="entry name" value="PAS-like_dom_sf"/>
</dbReference>
<reference evidence="7" key="1">
    <citation type="journal article" date="2019" name="Int. J. Syst. Evol. Microbiol.">
        <title>The Global Catalogue of Microorganisms (GCM) 10K type strain sequencing project: providing services to taxonomists for standard genome sequencing and annotation.</title>
        <authorList>
            <consortium name="The Broad Institute Genomics Platform"/>
            <consortium name="The Broad Institute Genome Sequencing Center for Infectious Disease"/>
            <person name="Wu L."/>
            <person name="Ma J."/>
        </authorList>
    </citation>
    <scope>NUCLEOTIDE SEQUENCE [LARGE SCALE GENOMIC DNA]</scope>
    <source>
        <strain evidence="7">KCTC 22558</strain>
    </source>
</reference>
<sequence length="1102" mass="123997">MTSQQATSRTTRDAAGSARPRRLRLLAIGWGLAALLPVIAVVLIVNDYRQYQDARELRSRLVLDAVERQLLDRLFLFGRQLEAAAGAGTAPPVVAMHDVVLRPVRAGDPVASRESPVQVDRPIRLDGRWYVPISRRVGDRMVSARVDAGVLTAVVQGYRLDTDELASLVQDDRVLVAGSFDSGRAPGQSMSASPLFDPERIHAREGRYVSETVADGIRREHAFRRIPGTRLTIVVGTAPPRLLDLWGRPASALCLVALLMGLVWGWLVRRFDRAQGEQAALIGELEQALSTLRNREERLQQAQDLAQLGEYVWDPQARVVHFSEQCARLHGMPAHQRLIADVELAGFLDSDDRDAVIAAGEAALAGQGPVQLSYRIRRVDGAERVLLARSIAAIDDAGRTVVRGYHQDVTELMQARERALQAEAEYRFLFEHNPLPMWVYDRESLTILALNDAMVRHYGYAHEELVGASMLSIRPESERERLLEAARMASRERPQGQVWTHLHRDGSVMRMAVFSHDIDFDGRSARLVAAQDVTERERAEERFQLVARATSDAVYDCDIATGQIWWSDSYYTRFGHTQPDLPSDEEWRSRVHPADRNRVFSGLKRALAGKEAEWQEQYRYRRADGGYALVLDRGFIQRATNGHALRMVGGMLDLSERQQYEERLAYRATHDELTDLPNRQLLQDRLHQALLNAQRYDRDGALIFIDLDDFKLVNDTLGHSAGDQVLCEVAERLRGVARETDTVARFGGDEFVVVLTEQSGEDGAAEVIRRITEALERPINLGGSLQTLTASIGWCRFPEAGHDVETLLKHADLAMHQAKRQGRNRAVSFQSEFVEGVSRRVQLVAELRQALERDEFVAVFQPLFDSDERPVALETLVRWQHPERGLLPPGEFIPVCEESGLIVELGRRVLDQAARHYRRLVDEGLPGLRVAVNVSPAQFNDELVRHVTETIQRHSLPPEALELEITEGLLMQDPERAIELMRQIAALGVSFSIDDFGTGYSSLAYLKRFPIDRLKIDRSFVRDLGSDEDDAAICNSIIGLAQALDIRTVAEGVETVLQLDWLRARNIDEVQGYLLGRPMPFEELLPLLLRYLERTREPALLA</sequence>
<dbReference type="PANTHER" id="PTHR44757">
    <property type="entry name" value="DIGUANYLATE CYCLASE DGCP"/>
    <property type="match status" value="1"/>
</dbReference>
<accession>A0ABQ3BWJ8</accession>
<dbReference type="SMART" id="SM00091">
    <property type="entry name" value="PAS"/>
    <property type="match status" value="3"/>
</dbReference>
<dbReference type="CDD" id="cd12915">
    <property type="entry name" value="PDC2_DGC_like"/>
    <property type="match status" value="1"/>
</dbReference>
<dbReference type="Pfam" id="PF00989">
    <property type="entry name" value="PAS"/>
    <property type="match status" value="1"/>
</dbReference>
<feature type="domain" description="GGDEF" evidence="5">
    <location>
        <begin position="698"/>
        <end position="831"/>
    </location>
</feature>
<dbReference type="InterPro" id="IPR043128">
    <property type="entry name" value="Rev_trsase/Diguanyl_cyclase"/>
</dbReference>
<dbReference type="InterPro" id="IPR052155">
    <property type="entry name" value="Biofilm_reg_signaling"/>
</dbReference>
<keyword evidence="1" id="KW-0812">Transmembrane</keyword>
<dbReference type="EMBL" id="BMXY01000001">
    <property type="protein sequence ID" value="GGZ59740.1"/>
    <property type="molecule type" value="Genomic_DNA"/>
</dbReference>
<protein>
    <recommendedName>
        <fullName evidence="8">PAS domain S-box-containing protein/diguanylate cyclase (GGDEF) domain-containing protein</fullName>
    </recommendedName>
</protein>
<evidence type="ECO:0000256" key="1">
    <source>
        <dbReference type="SAM" id="Phobius"/>
    </source>
</evidence>
<dbReference type="PROSITE" id="PS50883">
    <property type="entry name" value="EAL"/>
    <property type="match status" value="1"/>
</dbReference>
<name>A0ABQ3BWJ8_9GAMM</name>
<feature type="transmembrane region" description="Helical" evidence="1">
    <location>
        <begin position="25"/>
        <end position="45"/>
    </location>
</feature>
<dbReference type="Pfam" id="PF08447">
    <property type="entry name" value="PAS_3"/>
    <property type="match status" value="1"/>
</dbReference>
<gene>
    <name evidence="6" type="ORF">GCM10008101_11970</name>
</gene>
<feature type="domain" description="PAS" evidence="2">
    <location>
        <begin position="539"/>
        <end position="610"/>
    </location>
</feature>
<evidence type="ECO:0000259" key="2">
    <source>
        <dbReference type="PROSITE" id="PS50112"/>
    </source>
</evidence>
<feature type="domain" description="PAS" evidence="2">
    <location>
        <begin position="422"/>
        <end position="493"/>
    </location>
</feature>
<evidence type="ECO:0000259" key="3">
    <source>
        <dbReference type="PROSITE" id="PS50113"/>
    </source>
</evidence>
<dbReference type="InterPro" id="IPR000014">
    <property type="entry name" value="PAS"/>
</dbReference>
<dbReference type="NCBIfam" id="TIGR00254">
    <property type="entry name" value="GGDEF"/>
    <property type="match status" value="1"/>
</dbReference>
<evidence type="ECO:0000259" key="4">
    <source>
        <dbReference type="PROSITE" id="PS50883"/>
    </source>
</evidence>
<dbReference type="CDD" id="cd01948">
    <property type="entry name" value="EAL"/>
    <property type="match status" value="1"/>
</dbReference>
<dbReference type="PROSITE" id="PS50112">
    <property type="entry name" value="PAS"/>
    <property type="match status" value="2"/>
</dbReference>
<dbReference type="Pfam" id="PF13426">
    <property type="entry name" value="PAS_9"/>
    <property type="match status" value="1"/>
</dbReference>
<dbReference type="SMART" id="SM00267">
    <property type="entry name" value="GGDEF"/>
    <property type="match status" value="1"/>
</dbReference>
<dbReference type="PROSITE" id="PS50887">
    <property type="entry name" value="GGDEF"/>
    <property type="match status" value="1"/>
</dbReference>
<dbReference type="RefSeq" id="WP_189447774.1">
    <property type="nucleotide sequence ID" value="NZ_BMXY01000001.1"/>
</dbReference>
<evidence type="ECO:0000313" key="6">
    <source>
        <dbReference type="EMBL" id="GGZ59740.1"/>
    </source>
</evidence>
<dbReference type="SMART" id="SM00052">
    <property type="entry name" value="EAL"/>
    <property type="match status" value="1"/>
</dbReference>
<dbReference type="SUPFAM" id="SSF141868">
    <property type="entry name" value="EAL domain-like"/>
    <property type="match status" value="1"/>
</dbReference>
<dbReference type="PROSITE" id="PS50113">
    <property type="entry name" value="PAC"/>
    <property type="match status" value="2"/>
</dbReference>
<feature type="domain" description="PAC" evidence="3">
    <location>
        <begin position="614"/>
        <end position="666"/>
    </location>
</feature>
<dbReference type="SUPFAM" id="SSF55785">
    <property type="entry name" value="PYP-like sensor domain (PAS domain)"/>
    <property type="match status" value="3"/>
</dbReference>
<dbReference type="PANTHER" id="PTHR44757:SF2">
    <property type="entry name" value="BIOFILM ARCHITECTURE MAINTENANCE PROTEIN MBAA"/>
    <property type="match status" value="1"/>
</dbReference>
<dbReference type="CDD" id="cd01949">
    <property type="entry name" value="GGDEF"/>
    <property type="match status" value="1"/>
</dbReference>
<dbReference type="SUPFAM" id="SSF55073">
    <property type="entry name" value="Nucleotide cyclase"/>
    <property type="match status" value="1"/>
</dbReference>
<dbReference type="InterPro" id="IPR001610">
    <property type="entry name" value="PAC"/>
</dbReference>
<organism evidence="6 7">
    <name type="scientific">Cognatilysobacter xinjiangensis</name>
    <dbReference type="NCBI Taxonomy" id="546892"/>
    <lineage>
        <taxon>Bacteria</taxon>
        <taxon>Pseudomonadati</taxon>
        <taxon>Pseudomonadota</taxon>
        <taxon>Gammaproteobacteria</taxon>
        <taxon>Lysobacterales</taxon>
        <taxon>Lysobacteraceae</taxon>
        <taxon>Cognatilysobacter</taxon>
    </lineage>
</organism>
<feature type="domain" description="EAL" evidence="4">
    <location>
        <begin position="840"/>
        <end position="1092"/>
    </location>
</feature>
<dbReference type="InterPro" id="IPR000700">
    <property type="entry name" value="PAS-assoc_C"/>
</dbReference>
<evidence type="ECO:0000259" key="5">
    <source>
        <dbReference type="PROSITE" id="PS50887"/>
    </source>
</evidence>
<dbReference type="InterPro" id="IPR013767">
    <property type="entry name" value="PAS_fold"/>
</dbReference>
<evidence type="ECO:0000313" key="7">
    <source>
        <dbReference type="Proteomes" id="UP000643403"/>
    </source>
</evidence>
<dbReference type="InterPro" id="IPR001633">
    <property type="entry name" value="EAL_dom"/>
</dbReference>
<evidence type="ECO:0008006" key="8">
    <source>
        <dbReference type="Google" id="ProtNLM"/>
    </source>
</evidence>
<dbReference type="Gene3D" id="3.30.450.20">
    <property type="entry name" value="PAS domain"/>
    <property type="match status" value="4"/>
</dbReference>
<keyword evidence="7" id="KW-1185">Reference proteome</keyword>
<dbReference type="InterPro" id="IPR000160">
    <property type="entry name" value="GGDEF_dom"/>
</dbReference>
<keyword evidence="1" id="KW-1133">Transmembrane helix</keyword>
<dbReference type="NCBIfam" id="TIGR00229">
    <property type="entry name" value="sensory_box"/>
    <property type="match status" value="3"/>
</dbReference>
<comment type="caution">
    <text evidence="6">The sequence shown here is derived from an EMBL/GenBank/DDBJ whole genome shotgun (WGS) entry which is preliminary data.</text>
</comment>
<proteinExistence type="predicted"/>
<dbReference type="InterPro" id="IPR013655">
    <property type="entry name" value="PAS_fold_3"/>
</dbReference>
<dbReference type="Gene3D" id="3.20.20.450">
    <property type="entry name" value="EAL domain"/>
    <property type="match status" value="1"/>
</dbReference>
<dbReference type="SMART" id="SM00086">
    <property type="entry name" value="PAC"/>
    <property type="match status" value="3"/>
</dbReference>
<dbReference type="InterPro" id="IPR035919">
    <property type="entry name" value="EAL_sf"/>
</dbReference>
<feature type="domain" description="PAC" evidence="3">
    <location>
        <begin position="370"/>
        <end position="421"/>
    </location>
</feature>
<dbReference type="Pfam" id="PF00990">
    <property type="entry name" value="GGDEF"/>
    <property type="match status" value="1"/>
</dbReference>
<dbReference type="Proteomes" id="UP000643403">
    <property type="component" value="Unassembled WGS sequence"/>
</dbReference>
<dbReference type="Gene3D" id="3.30.70.270">
    <property type="match status" value="1"/>
</dbReference>
<dbReference type="Pfam" id="PF00563">
    <property type="entry name" value="EAL"/>
    <property type="match status" value="1"/>
</dbReference>
<dbReference type="CDD" id="cd00130">
    <property type="entry name" value="PAS"/>
    <property type="match status" value="2"/>
</dbReference>
<keyword evidence="1" id="KW-0472">Membrane</keyword>
<dbReference type="InterPro" id="IPR029787">
    <property type="entry name" value="Nucleotide_cyclase"/>
</dbReference>